<comment type="caution">
    <text evidence="16">The sequence shown here is derived from an EMBL/GenBank/DDBJ whole genome shotgun (WGS) entry which is preliminary data.</text>
</comment>
<evidence type="ECO:0008006" key="18">
    <source>
        <dbReference type="Google" id="ProtNLM"/>
    </source>
</evidence>
<evidence type="ECO:0000256" key="2">
    <source>
        <dbReference type="ARBA" id="ARBA00004406"/>
    </source>
</evidence>
<dbReference type="Proteomes" id="UP000317650">
    <property type="component" value="Chromosome 1"/>
</dbReference>
<dbReference type="GO" id="GO:0005507">
    <property type="term" value="F:copper ion binding"/>
    <property type="evidence" value="ECO:0007669"/>
    <property type="project" value="InterPro"/>
</dbReference>
<sequence length="578" mass="64706">MMTKSVLAVLFLVAGLAAGTGEPSPVTDKTLRRVAHSLKKYVEPLSMMPRIYGYSIKDGRPMSIGLTIGMFEKQWKFHRDLPATTVFIYGTSREAATFPGPTIEAIQGVPLNVTWENHLPEKHILPWDPTIPVAIPKHGGIPAVVHLHGGIHEPQADGSAFAWYTAMFREKGPKWTQTTYSYPNVQHPGNLWYHDHALGLTRANLLAGLIGIYIIRNPFVEAPLGLPAGDEYDRQLVLDDRSFYKDGSLYMNYRGNNPTVHPQWQPEYFGEVIVVNGKAWPYLVVQSRKYRFRILNSSNARYFHLSLSDGLPFTVIGSDVTCLRKPVTTSSILIAPAEIYDVVIDFSESATSTVRLTNSAPYPFPGGDPVSTQSSKVMKFVVSPEKTKDDSKIPATLMANYPVANENEGTARRYIVLYEYQSATGEPTHLYINGKRLEDPATETPKPGSTEVWEVINLTEDNHPLNLHLATFQAVRVRELVDLEAFTACMRRMNDAIKCNVKAHAVGQLEAAPEHEKTWKNIAKIKPGHMTTIVVKFKLIDEDAPYPFDATKQPGYVYHCHILDHEDNAMIRPLTLRS</sequence>
<dbReference type="EMBL" id="PYDT01000004">
    <property type="protein sequence ID" value="THU62972.1"/>
    <property type="molecule type" value="Genomic_DNA"/>
</dbReference>
<dbReference type="InterPro" id="IPR011706">
    <property type="entry name" value="Cu-oxidase_C"/>
</dbReference>
<keyword evidence="7" id="KW-0560">Oxidoreductase</keyword>
<evidence type="ECO:0000313" key="16">
    <source>
        <dbReference type="EMBL" id="THU62972.1"/>
    </source>
</evidence>
<evidence type="ECO:0000256" key="4">
    <source>
        <dbReference type="ARBA" id="ARBA00022723"/>
    </source>
</evidence>
<dbReference type="GO" id="GO:0016036">
    <property type="term" value="P:cellular response to phosphate starvation"/>
    <property type="evidence" value="ECO:0007669"/>
    <property type="project" value="InterPro"/>
</dbReference>
<evidence type="ECO:0000256" key="5">
    <source>
        <dbReference type="ARBA" id="ARBA00022729"/>
    </source>
</evidence>
<dbReference type="PANTHER" id="PTHR48461">
    <property type="entry name" value="MULTICOPPER OXIDASE LPR1-LIKE"/>
    <property type="match status" value="1"/>
</dbReference>
<dbReference type="SUPFAM" id="SSF49503">
    <property type="entry name" value="Cupredoxins"/>
    <property type="match status" value="3"/>
</dbReference>
<keyword evidence="8" id="KW-0186">Copper</keyword>
<evidence type="ECO:0000313" key="17">
    <source>
        <dbReference type="Proteomes" id="UP000317650"/>
    </source>
</evidence>
<dbReference type="Gene3D" id="2.60.40.420">
    <property type="entry name" value="Cupredoxins - blue copper proteins"/>
    <property type="match status" value="3"/>
</dbReference>
<accession>A0A4S8JNR8</accession>
<dbReference type="InterPro" id="IPR008972">
    <property type="entry name" value="Cupredoxin"/>
</dbReference>
<proteinExistence type="inferred from homology"/>
<reference evidence="16 17" key="1">
    <citation type="journal article" date="2019" name="Nat. Plants">
        <title>Genome sequencing of Musa balbisiana reveals subgenome evolution and function divergence in polyploid bananas.</title>
        <authorList>
            <person name="Yao X."/>
        </authorList>
    </citation>
    <scope>NUCLEOTIDE SEQUENCE [LARGE SCALE GENOMIC DNA]</scope>
    <source>
        <strain evidence="17">cv. DH-PKW</strain>
        <tissue evidence="16">Leaves</tissue>
    </source>
</reference>
<dbReference type="Pfam" id="PF07731">
    <property type="entry name" value="Cu-oxidase_2"/>
    <property type="match status" value="1"/>
</dbReference>
<evidence type="ECO:0000256" key="8">
    <source>
        <dbReference type="ARBA" id="ARBA00023008"/>
    </source>
</evidence>
<dbReference type="InterPro" id="IPR011707">
    <property type="entry name" value="Cu-oxidase-like_N"/>
</dbReference>
<evidence type="ECO:0000256" key="11">
    <source>
        <dbReference type="ARBA" id="ARBA00037077"/>
    </source>
</evidence>
<dbReference type="GO" id="GO:0016491">
    <property type="term" value="F:oxidoreductase activity"/>
    <property type="evidence" value="ECO:0007669"/>
    <property type="project" value="UniProtKB-KW"/>
</dbReference>
<evidence type="ECO:0000256" key="12">
    <source>
        <dbReference type="SAM" id="SignalP"/>
    </source>
</evidence>
<dbReference type="Pfam" id="PF00394">
    <property type="entry name" value="Cu-oxidase"/>
    <property type="match status" value="1"/>
</dbReference>
<organism evidence="16 17">
    <name type="scientific">Musa balbisiana</name>
    <name type="common">Banana</name>
    <dbReference type="NCBI Taxonomy" id="52838"/>
    <lineage>
        <taxon>Eukaryota</taxon>
        <taxon>Viridiplantae</taxon>
        <taxon>Streptophyta</taxon>
        <taxon>Embryophyta</taxon>
        <taxon>Tracheophyta</taxon>
        <taxon>Spermatophyta</taxon>
        <taxon>Magnoliopsida</taxon>
        <taxon>Liliopsida</taxon>
        <taxon>Zingiberales</taxon>
        <taxon>Musaceae</taxon>
        <taxon>Musa</taxon>
    </lineage>
</organism>
<dbReference type="InterPro" id="IPR001117">
    <property type="entry name" value="Cu-oxidase_2nd"/>
</dbReference>
<keyword evidence="17" id="KW-1185">Reference proteome</keyword>
<keyword evidence="4" id="KW-0479">Metal-binding</keyword>
<comment type="cofactor">
    <cofactor evidence="1">
        <name>Cu cation</name>
        <dbReference type="ChEBI" id="CHEBI:23378"/>
    </cofactor>
</comment>
<comment type="subcellular location">
    <subcellularLocation>
        <location evidence="2">Endoplasmic reticulum membrane</location>
        <topology evidence="2">Peripheral membrane protein</topology>
    </subcellularLocation>
</comment>
<evidence type="ECO:0000256" key="10">
    <source>
        <dbReference type="ARBA" id="ARBA00023180"/>
    </source>
</evidence>
<dbReference type="GO" id="GO:0005789">
    <property type="term" value="C:endoplasmic reticulum membrane"/>
    <property type="evidence" value="ECO:0007669"/>
    <property type="project" value="UniProtKB-SubCell"/>
</dbReference>
<evidence type="ECO:0000256" key="7">
    <source>
        <dbReference type="ARBA" id="ARBA00023002"/>
    </source>
</evidence>
<name>A0A4S8JNR8_MUSBA</name>
<evidence type="ECO:0000256" key="6">
    <source>
        <dbReference type="ARBA" id="ARBA00022824"/>
    </source>
</evidence>
<feature type="signal peptide" evidence="12">
    <location>
        <begin position="1"/>
        <end position="21"/>
    </location>
</feature>
<evidence type="ECO:0000259" key="13">
    <source>
        <dbReference type="Pfam" id="PF00394"/>
    </source>
</evidence>
<keyword evidence="10" id="KW-0325">Glycoprotein</keyword>
<dbReference type="CDD" id="cd13844">
    <property type="entry name" value="CuRO_1_BOD_CotA_like"/>
    <property type="match status" value="1"/>
</dbReference>
<protein>
    <recommendedName>
        <fullName evidence="18">Plastocyanin-like domain-containing protein</fullName>
    </recommendedName>
</protein>
<evidence type="ECO:0000256" key="9">
    <source>
        <dbReference type="ARBA" id="ARBA00023136"/>
    </source>
</evidence>
<dbReference type="InterPro" id="IPR052152">
    <property type="entry name" value="LPR1/LPR2"/>
</dbReference>
<comment type="function">
    <text evidence="11">Multicopper oxidase that may play a role in the maintenance of inorganic phosphate homeostasis.</text>
</comment>
<evidence type="ECO:0000256" key="3">
    <source>
        <dbReference type="ARBA" id="ARBA00010609"/>
    </source>
</evidence>
<gene>
    <name evidence="16" type="ORF">C4D60_Mb01t10790</name>
</gene>
<dbReference type="AlphaFoldDB" id="A0A4S8JNR8"/>
<evidence type="ECO:0000259" key="15">
    <source>
        <dbReference type="Pfam" id="PF07732"/>
    </source>
</evidence>
<dbReference type="STRING" id="52838.A0A4S8JNR8"/>
<feature type="chain" id="PRO_5020691033" description="Plastocyanin-like domain-containing protein" evidence="12">
    <location>
        <begin position="22"/>
        <end position="578"/>
    </location>
</feature>
<dbReference type="PANTHER" id="PTHR48461:SF1">
    <property type="entry name" value="MULTICOPPER OXIDASE LPR1-LIKE"/>
    <property type="match status" value="1"/>
</dbReference>
<dbReference type="PROSITE" id="PS00080">
    <property type="entry name" value="MULTICOPPER_OXIDASE2"/>
    <property type="match status" value="1"/>
</dbReference>
<feature type="domain" description="Plastocyanin-like" evidence="15">
    <location>
        <begin position="143"/>
        <end position="217"/>
    </location>
</feature>
<keyword evidence="9" id="KW-0472">Membrane</keyword>
<dbReference type="InterPro" id="IPR002355">
    <property type="entry name" value="Cu_oxidase_Cu_BS"/>
</dbReference>
<feature type="domain" description="Plastocyanin-like" evidence="13">
    <location>
        <begin position="275"/>
        <end position="348"/>
    </location>
</feature>
<dbReference type="FunFam" id="2.60.40.420:FF:000081">
    <property type="entry name" value="Spore coat protein A"/>
    <property type="match status" value="1"/>
</dbReference>
<evidence type="ECO:0000259" key="14">
    <source>
        <dbReference type="Pfam" id="PF07731"/>
    </source>
</evidence>
<keyword evidence="6" id="KW-0256">Endoplasmic reticulum</keyword>
<evidence type="ECO:0000256" key="1">
    <source>
        <dbReference type="ARBA" id="ARBA00001935"/>
    </source>
</evidence>
<dbReference type="CDD" id="cd13868">
    <property type="entry name" value="CuRO_2_CotA_like"/>
    <property type="match status" value="1"/>
</dbReference>
<feature type="domain" description="Plastocyanin-like" evidence="14">
    <location>
        <begin position="418"/>
        <end position="574"/>
    </location>
</feature>
<comment type="similarity">
    <text evidence="3">Belongs to the multicopper oxidase family.</text>
</comment>
<dbReference type="Pfam" id="PF07732">
    <property type="entry name" value="Cu-oxidase_3"/>
    <property type="match status" value="1"/>
</dbReference>
<keyword evidence="5 12" id="KW-0732">Signal</keyword>